<organism evidence="2 3">
    <name type="scientific">Dissostichus mawsoni</name>
    <name type="common">Antarctic cod</name>
    <dbReference type="NCBI Taxonomy" id="36200"/>
    <lineage>
        <taxon>Eukaryota</taxon>
        <taxon>Metazoa</taxon>
        <taxon>Chordata</taxon>
        <taxon>Craniata</taxon>
        <taxon>Vertebrata</taxon>
        <taxon>Euteleostomi</taxon>
        <taxon>Actinopterygii</taxon>
        <taxon>Neopterygii</taxon>
        <taxon>Teleostei</taxon>
        <taxon>Neoteleostei</taxon>
        <taxon>Acanthomorphata</taxon>
        <taxon>Eupercaria</taxon>
        <taxon>Perciformes</taxon>
        <taxon>Notothenioidei</taxon>
        <taxon>Nototheniidae</taxon>
        <taxon>Dissostichus</taxon>
    </lineage>
</organism>
<dbReference type="AlphaFoldDB" id="A0A7J5YGE8"/>
<dbReference type="Proteomes" id="UP000518266">
    <property type="component" value="Unassembled WGS sequence"/>
</dbReference>
<keyword evidence="3" id="KW-1185">Reference proteome</keyword>
<protein>
    <submittedName>
        <fullName evidence="2">Uncharacterized protein</fullName>
    </submittedName>
</protein>
<sequence>MNLCPVALWALKARGSGSRPQRIEERENTGASRTAGPAAVLLSRMNEHRNTPPPSALWLGHPEVRRMCQTLLRAT</sequence>
<comment type="caution">
    <text evidence="2">The sequence shown here is derived from an EMBL/GenBank/DDBJ whole genome shotgun (WGS) entry which is preliminary data.</text>
</comment>
<dbReference type="EMBL" id="JAAKFY010000012">
    <property type="protein sequence ID" value="KAF3848495.1"/>
    <property type="molecule type" value="Genomic_DNA"/>
</dbReference>
<evidence type="ECO:0000256" key="1">
    <source>
        <dbReference type="SAM" id="MobiDB-lite"/>
    </source>
</evidence>
<evidence type="ECO:0000313" key="2">
    <source>
        <dbReference type="EMBL" id="KAF3848495.1"/>
    </source>
</evidence>
<proteinExistence type="predicted"/>
<gene>
    <name evidence="2" type="ORF">F7725_014992</name>
</gene>
<accession>A0A7J5YGE8</accession>
<name>A0A7J5YGE8_DISMA</name>
<feature type="region of interest" description="Disordered" evidence="1">
    <location>
        <begin position="15"/>
        <end position="37"/>
    </location>
</feature>
<evidence type="ECO:0000313" key="3">
    <source>
        <dbReference type="Proteomes" id="UP000518266"/>
    </source>
</evidence>
<reference evidence="2 3" key="1">
    <citation type="submission" date="2020-03" db="EMBL/GenBank/DDBJ databases">
        <title>Dissostichus mawsoni Genome sequencing and assembly.</title>
        <authorList>
            <person name="Park H."/>
        </authorList>
    </citation>
    <scope>NUCLEOTIDE SEQUENCE [LARGE SCALE GENOMIC DNA]</scope>
    <source>
        <strain evidence="2">DM0001</strain>
        <tissue evidence="2">Muscle</tissue>
    </source>
</reference>